<feature type="compositionally biased region" description="Basic residues" evidence="2">
    <location>
        <begin position="598"/>
        <end position="607"/>
    </location>
</feature>
<name>A0AAD9IFC5_PROWI</name>
<dbReference type="InterPro" id="IPR000994">
    <property type="entry name" value="Pept_M24"/>
</dbReference>
<feature type="compositionally biased region" description="Acidic residues" evidence="2">
    <location>
        <begin position="429"/>
        <end position="444"/>
    </location>
</feature>
<dbReference type="SUPFAM" id="SSF55920">
    <property type="entry name" value="Creatinase/aminopeptidase"/>
    <property type="match status" value="1"/>
</dbReference>
<dbReference type="GO" id="GO:0006260">
    <property type="term" value="P:DNA replication"/>
    <property type="evidence" value="ECO:0007669"/>
    <property type="project" value="UniProtKB-KW"/>
</dbReference>
<accession>A0AAD9IFC5</accession>
<dbReference type="AlphaFoldDB" id="A0AAD9IFC5"/>
<dbReference type="Pfam" id="PF14826">
    <property type="entry name" value="FACT-Spt16_Nlob"/>
    <property type="match status" value="1"/>
</dbReference>
<evidence type="ECO:0000313" key="4">
    <source>
        <dbReference type="EMBL" id="KAK2076511.1"/>
    </source>
</evidence>
<sequence>MAVSINAETFARRFQTLLNEWKDGTGWNGASAFVVVTGQPTEELRYYVSSSLHLWLLGYEFTDTVMAFTKTQLHVLAGAKKVGLLQPLEGAVRAAGLELVLHTKPKKEDGAAEMAPVVAALRGAAVVGGLPRESPTGPTVETWNAALASAGVSLVDVTAGLARAMAVKDEEEIKNIKKAGYLASAVLSSHLVKEIEGVIDADQRVRQSKLAEKAEDVILNPSKINIKLKADAVDIAYPPVIQSGGRYDARLTAGSSDEPLSYDVIVCQLGVRYASYCATVGRTLFVNPPPRLEAEYAALCAAHAAAVDALVEGAPLAGAHAAAVAALRAADQAGLVDALAKNVGTGIGLDLRDGSSALTASASGTVRAGAAFHVCLAVNNLEVEREGKKTAYAMLVADTVVVRPGGVAPELTTLAATKDWEEVAYFFNDDDEEEEEDEEEEDAKEDTKKSGRDQPLRQIDPQDLAGRRSHRTEQVDFKLRDEERRRQQENQEALLERVKPGDAADADQAGRRRRGRRRRGAQGVRGGQLPRGAGGARQRHADRAGRPPARDGARPYLRRPGPLPHPDRAQRGQPPRRGSTRTCASTSSTARATSPARASRRRPSSRS</sequence>
<dbReference type="GO" id="GO:0035101">
    <property type="term" value="C:FACT complex"/>
    <property type="evidence" value="ECO:0007669"/>
    <property type="project" value="UniProtKB-UniRule"/>
</dbReference>
<dbReference type="Proteomes" id="UP001255856">
    <property type="component" value="Unassembled WGS sequence"/>
</dbReference>
<feature type="compositionally biased region" description="Basic and acidic residues" evidence="2">
    <location>
        <begin position="471"/>
        <end position="502"/>
    </location>
</feature>
<feature type="domain" description="FACT complex subunit SPT16 N-terminal lobe" evidence="3">
    <location>
        <begin position="5"/>
        <end position="161"/>
    </location>
</feature>
<protein>
    <recommendedName>
        <fullName evidence="1">FACT complex subunit</fullName>
    </recommendedName>
</protein>
<dbReference type="GO" id="GO:0006281">
    <property type="term" value="P:DNA repair"/>
    <property type="evidence" value="ECO:0007669"/>
    <property type="project" value="UniProtKB-UniRule"/>
</dbReference>
<feature type="compositionally biased region" description="Basic residues" evidence="2">
    <location>
        <begin position="511"/>
        <end position="520"/>
    </location>
</feature>
<comment type="similarity">
    <text evidence="1">Belongs to the peptidase M24 family. SPT16 subfamily.</text>
</comment>
<dbReference type="Gene3D" id="3.90.230.10">
    <property type="entry name" value="Creatinase/methionine aminopeptidase superfamily"/>
    <property type="match status" value="1"/>
</dbReference>
<dbReference type="GO" id="GO:0031491">
    <property type="term" value="F:nucleosome binding"/>
    <property type="evidence" value="ECO:0007669"/>
    <property type="project" value="TreeGrafter"/>
</dbReference>
<dbReference type="EMBL" id="JASFZW010000010">
    <property type="protein sequence ID" value="KAK2076511.1"/>
    <property type="molecule type" value="Genomic_DNA"/>
</dbReference>
<keyword evidence="1" id="KW-0805">Transcription regulation</keyword>
<keyword evidence="5" id="KW-1185">Reference proteome</keyword>
<keyword evidence="1" id="KW-0227">DNA damage</keyword>
<gene>
    <name evidence="4" type="ORF">QBZ16_001037</name>
</gene>
<feature type="region of interest" description="Disordered" evidence="2">
    <location>
        <begin position="429"/>
        <end position="607"/>
    </location>
</feature>
<proteinExistence type="inferred from homology"/>
<keyword evidence="1" id="KW-0234">DNA repair</keyword>
<dbReference type="Gene3D" id="3.40.350.10">
    <property type="entry name" value="Creatinase/prolidase N-terminal domain"/>
    <property type="match status" value="1"/>
</dbReference>
<dbReference type="InterPro" id="IPR029149">
    <property type="entry name" value="Creatin/AminoP/Spt16_N"/>
</dbReference>
<evidence type="ECO:0000259" key="3">
    <source>
        <dbReference type="SMART" id="SM01285"/>
    </source>
</evidence>
<feature type="compositionally biased region" description="Basic and acidic residues" evidence="2">
    <location>
        <begin position="539"/>
        <end position="553"/>
    </location>
</feature>
<organism evidence="4 5">
    <name type="scientific">Prototheca wickerhamii</name>
    <dbReference type="NCBI Taxonomy" id="3111"/>
    <lineage>
        <taxon>Eukaryota</taxon>
        <taxon>Viridiplantae</taxon>
        <taxon>Chlorophyta</taxon>
        <taxon>core chlorophytes</taxon>
        <taxon>Trebouxiophyceae</taxon>
        <taxon>Chlorellales</taxon>
        <taxon>Chlorellaceae</taxon>
        <taxon>Prototheca</taxon>
    </lineage>
</organism>
<keyword evidence="1" id="KW-0539">Nucleus</keyword>
<dbReference type="FunFam" id="3.90.230.10:FF:000005">
    <property type="entry name" value="FACT complex subunit spt16"/>
    <property type="match status" value="1"/>
</dbReference>
<dbReference type="Pfam" id="PF00557">
    <property type="entry name" value="Peptidase_M24"/>
    <property type="match status" value="1"/>
</dbReference>
<keyword evidence="1" id="KW-0235">DNA replication</keyword>
<dbReference type="InterPro" id="IPR029148">
    <property type="entry name" value="FACT-SPT16_Nlobe"/>
</dbReference>
<comment type="function">
    <text evidence="1">Component of the FACT complex, a general chromatin factor that acts to reorganize nucleosomes. The FACT complex is involved in multiple processes that require DNA as a template such as mRNA elongation, DNA replication and DNA repair. During transcription elongation the FACT complex acts as a histone chaperone that both destabilizes and restores nucleosomal structure. It facilitates the passage of RNA polymerase II and transcription by promoting the dissociation of one histone H2A-H2B dimer from the nucleosome, then subsequently promotes the reestablishment of the nucleosome following the passage of RNA polymerase II.</text>
</comment>
<dbReference type="SMART" id="SM01285">
    <property type="entry name" value="FACT-Spt16_Nlob"/>
    <property type="match status" value="1"/>
</dbReference>
<evidence type="ECO:0000256" key="1">
    <source>
        <dbReference type="RuleBase" id="RU367052"/>
    </source>
</evidence>
<feature type="compositionally biased region" description="Low complexity" evidence="2">
    <location>
        <begin position="576"/>
        <end position="597"/>
    </location>
</feature>
<comment type="subunit">
    <text evidence="1">Component of the FACT complex.</text>
</comment>
<evidence type="ECO:0000256" key="2">
    <source>
        <dbReference type="SAM" id="MobiDB-lite"/>
    </source>
</evidence>
<dbReference type="PANTHER" id="PTHR13980:SF15">
    <property type="entry name" value="FACT COMPLEX SUBUNIT SPT16"/>
    <property type="match status" value="1"/>
</dbReference>
<reference evidence="4" key="1">
    <citation type="submission" date="2021-01" db="EMBL/GenBank/DDBJ databases">
        <authorList>
            <person name="Eckstrom K.M.E."/>
        </authorList>
    </citation>
    <scope>NUCLEOTIDE SEQUENCE</scope>
    <source>
        <strain evidence="4">UVCC 0001</strain>
    </source>
</reference>
<keyword evidence="1" id="KW-0158">Chromosome</keyword>
<dbReference type="PANTHER" id="PTHR13980">
    <property type="entry name" value="CDC68 RELATED"/>
    <property type="match status" value="1"/>
</dbReference>
<keyword evidence="1" id="KW-0804">Transcription</keyword>
<dbReference type="InterPro" id="IPR040258">
    <property type="entry name" value="Spt16"/>
</dbReference>
<comment type="subcellular location">
    <subcellularLocation>
        <location evidence="1">Nucleus</location>
    </subcellularLocation>
    <subcellularLocation>
        <location evidence="1">Chromosome</location>
    </subcellularLocation>
</comment>
<dbReference type="InterPro" id="IPR036005">
    <property type="entry name" value="Creatinase/aminopeptidase-like"/>
</dbReference>
<feature type="compositionally biased region" description="Basic and acidic residues" evidence="2">
    <location>
        <begin position="445"/>
        <end position="455"/>
    </location>
</feature>
<comment type="caution">
    <text evidence="4">The sequence shown here is derived from an EMBL/GenBank/DDBJ whole genome shotgun (WGS) entry which is preliminary data.</text>
</comment>
<dbReference type="GO" id="GO:0006368">
    <property type="term" value="P:transcription elongation by RNA polymerase II"/>
    <property type="evidence" value="ECO:0007669"/>
    <property type="project" value="TreeGrafter"/>
</dbReference>
<evidence type="ECO:0000313" key="5">
    <source>
        <dbReference type="Proteomes" id="UP001255856"/>
    </source>
</evidence>